<gene>
    <name evidence="1" type="ORF">CRU90_08200</name>
</gene>
<comment type="caution">
    <text evidence="1">The sequence shown here is derived from an EMBL/GenBank/DDBJ whole genome shotgun (WGS) entry which is preliminary data.</text>
</comment>
<dbReference type="AlphaFoldDB" id="A0A4V1LVE1"/>
<evidence type="ECO:0000313" key="2">
    <source>
        <dbReference type="Proteomes" id="UP000290870"/>
    </source>
</evidence>
<protein>
    <submittedName>
        <fullName evidence="1">FeoB-associated Cys-rich membrane protein</fullName>
    </submittedName>
</protein>
<accession>A0A4V1LVE1</accession>
<evidence type="ECO:0000313" key="1">
    <source>
        <dbReference type="EMBL" id="RXJ83775.1"/>
    </source>
</evidence>
<name>A0A4V1LVE1_9BACT</name>
<reference evidence="1 2" key="1">
    <citation type="submission" date="2017-10" db="EMBL/GenBank/DDBJ databases">
        <title>Genomics of the genus Arcobacter.</title>
        <authorList>
            <person name="Perez-Cataluna A."/>
            <person name="Figueras M.J."/>
        </authorList>
    </citation>
    <scope>NUCLEOTIDE SEQUENCE [LARGE SCALE GENOMIC DNA]</scope>
    <source>
        <strain evidence="1 2">F26</strain>
    </source>
</reference>
<proteinExistence type="predicted"/>
<sequence>MENIFLNIITVAALFYLYTKLFKNKGCGCGKEGSCKVDEK</sequence>
<dbReference type="Proteomes" id="UP000290870">
    <property type="component" value="Unassembled WGS sequence"/>
</dbReference>
<dbReference type="RefSeq" id="WP_128986803.1">
    <property type="nucleotide sequence ID" value="NZ_PDJZ01000008.1"/>
</dbReference>
<dbReference type="EMBL" id="PDJZ01000008">
    <property type="protein sequence ID" value="RXJ83775.1"/>
    <property type="molecule type" value="Genomic_DNA"/>
</dbReference>
<organism evidence="1 2">
    <name type="scientific">Arcobacter cloacae</name>
    <dbReference type="NCBI Taxonomy" id="1054034"/>
    <lineage>
        <taxon>Bacteria</taxon>
        <taxon>Pseudomonadati</taxon>
        <taxon>Campylobacterota</taxon>
        <taxon>Epsilonproteobacteria</taxon>
        <taxon>Campylobacterales</taxon>
        <taxon>Arcobacteraceae</taxon>
        <taxon>Arcobacter</taxon>
    </lineage>
</organism>